<comment type="caution">
    <text evidence="1">The sequence shown here is derived from an EMBL/GenBank/DDBJ whole genome shotgun (WGS) entry which is preliminary data.</text>
</comment>
<keyword evidence="2" id="KW-1185">Reference proteome</keyword>
<reference evidence="1" key="2">
    <citation type="submission" date="2020-11" db="EMBL/GenBank/DDBJ databases">
        <authorList>
            <person name="McCartney M.A."/>
            <person name="Auch B."/>
            <person name="Kono T."/>
            <person name="Mallez S."/>
            <person name="Becker A."/>
            <person name="Gohl D.M."/>
            <person name="Silverstein K.A.T."/>
            <person name="Koren S."/>
            <person name="Bechman K.B."/>
            <person name="Herman A."/>
            <person name="Abrahante J.E."/>
            <person name="Garbe J."/>
        </authorList>
    </citation>
    <scope>NUCLEOTIDE SEQUENCE</scope>
    <source>
        <strain evidence="1">Duluth1</strain>
        <tissue evidence="1">Whole animal</tissue>
    </source>
</reference>
<gene>
    <name evidence="1" type="ORF">DPMN_114100</name>
</gene>
<dbReference type="AlphaFoldDB" id="A0A9D4QS53"/>
<dbReference type="Proteomes" id="UP000828390">
    <property type="component" value="Unassembled WGS sequence"/>
</dbReference>
<dbReference type="EMBL" id="JAIWYP010000004">
    <property type="protein sequence ID" value="KAH3840647.1"/>
    <property type="molecule type" value="Genomic_DNA"/>
</dbReference>
<accession>A0A9D4QS53</accession>
<evidence type="ECO:0000313" key="1">
    <source>
        <dbReference type="EMBL" id="KAH3840647.1"/>
    </source>
</evidence>
<organism evidence="1 2">
    <name type="scientific">Dreissena polymorpha</name>
    <name type="common">Zebra mussel</name>
    <name type="synonym">Mytilus polymorpha</name>
    <dbReference type="NCBI Taxonomy" id="45954"/>
    <lineage>
        <taxon>Eukaryota</taxon>
        <taxon>Metazoa</taxon>
        <taxon>Spiralia</taxon>
        <taxon>Lophotrochozoa</taxon>
        <taxon>Mollusca</taxon>
        <taxon>Bivalvia</taxon>
        <taxon>Autobranchia</taxon>
        <taxon>Heteroconchia</taxon>
        <taxon>Euheterodonta</taxon>
        <taxon>Imparidentia</taxon>
        <taxon>Neoheterodontei</taxon>
        <taxon>Myida</taxon>
        <taxon>Dreissenoidea</taxon>
        <taxon>Dreissenidae</taxon>
        <taxon>Dreissena</taxon>
    </lineage>
</organism>
<sequence length="50" mass="5123">MGVHDNALGGVREVVWFGTPSPVRSIVALHAPQHVATGLGPPANHVNATS</sequence>
<protein>
    <submittedName>
        <fullName evidence="1">Uncharacterized protein</fullName>
    </submittedName>
</protein>
<reference evidence="1" key="1">
    <citation type="journal article" date="2019" name="bioRxiv">
        <title>The Genome of the Zebra Mussel, Dreissena polymorpha: A Resource for Invasive Species Research.</title>
        <authorList>
            <person name="McCartney M.A."/>
            <person name="Auch B."/>
            <person name="Kono T."/>
            <person name="Mallez S."/>
            <person name="Zhang Y."/>
            <person name="Obille A."/>
            <person name="Becker A."/>
            <person name="Abrahante J.E."/>
            <person name="Garbe J."/>
            <person name="Badalamenti J.P."/>
            <person name="Herman A."/>
            <person name="Mangelson H."/>
            <person name="Liachko I."/>
            <person name="Sullivan S."/>
            <person name="Sone E.D."/>
            <person name="Koren S."/>
            <person name="Silverstein K.A.T."/>
            <person name="Beckman K.B."/>
            <person name="Gohl D.M."/>
        </authorList>
    </citation>
    <scope>NUCLEOTIDE SEQUENCE</scope>
    <source>
        <strain evidence="1">Duluth1</strain>
        <tissue evidence="1">Whole animal</tissue>
    </source>
</reference>
<proteinExistence type="predicted"/>
<evidence type="ECO:0000313" key="2">
    <source>
        <dbReference type="Proteomes" id="UP000828390"/>
    </source>
</evidence>
<name>A0A9D4QS53_DREPO</name>